<dbReference type="OrthoDB" id="1682956at2"/>
<dbReference type="Pfam" id="PF12116">
    <property type="entry name" value="SpoIIID"/>
    <property type="match status" value="1"/>
</dbReference>
<feature type="region of interest" description="Disordered" evidence="4">
    <location>
        <begin position="73"/>
        <end position="106"/>
    </location>
</feature>
<keyword evidence="1" id="KW-0805">Transcription regulation</keyword>
<evidence type="ECO:0000256" key="2">
    <source>
        <dbReference type="ARBA" id="ARBA00023125"/>
    </source>
</evidence>
<evidence type="ECO:0000256" key="4">
    <source>
        <dbReference type="SAM" id="MobiDB-lite"/>
    </source>
</evidence>
<evidence type="ECO:0000313" key="5">
    <source>
        <dbReference type="EMBL" id="SIS72344.1"/>
    </source>
</evidence>
<dbReference type="InterPro" id="IPR014208">
    <property type="entry name" value="Spore_III_D"/>
</dbReference>
<dbReference type="Proteomes" id="UP000186156">
    <property type="component" value="Unassembled WGS sequence"/>
</dbReference>
<dbReference type="InterPro" id="IPR010982">
    <property type="entry name" value="Lambda_DNA-bd_dom_sf"/>
</dbReference>
<dbReference type="Gene3D" id="1.10.260.40">
    <property type="entry name" value="lambda repressor-like DNA-binding domains"/>
    <property type="match status" value="1"/>
</dbReference>
<dbReference type="STRING" id="252246.SAMN05421799_10396"/>
<proteinExistence type="predicted"/>
<sequence length="106" mass="12240">MHDYIKERTLKIGEYIVETRNTVRTIAREFGVSKSTVHKDLTERLPEINPELATKVKEILEYHKAIRHLRGGEATKMKYHKGDDERAGSALKPKRIERRRGVSSGL</sequence>
<dbReference type="EMBL" id="FTOO01000003">
    <property type="protein sequence ID" value="SIS72344.1"/>
    <property type="molecule type" value="Genomic_DNA"/>
</dbReference>
<gene>
    <name evidence="5" type="ORF">SAMN05421799_10396</name>
</gene>
<keyword evidence="6" id="KW-1185">Reference proteome</keyword>
<dbReference type="GO" id="GO:0003700">
    <property type="term" value="F:DNA-binding transcription factor activity"/>
    <property type="evidence" value="ECO:0007669"/>
    <property type="project" value="InterPro"/>
</dbReference>
<evidence type="ECO:0000256" key="3">
    <source>
        <dbReference type="ARBA" id="ARBA00023163"/>
    </source>
</evidence>
<keyword evidence="2" id="KW-0238">DNA-binding</keyword>
<evidence type="ECO:0000256" key="1">
    <source>
        <dbReference type="ARBA" id="ARBA00023015"/>
    </source>
</evidence>
<reference evidence="6" key="1">
    <citation type="submission" date="2017-01" db="EMBL/GenBank/DDBJ databases">
        <authorList>
            <person name="Varghese N."/>
            <person name="Submissions S."/>
        </authorList>
    </citation>
    <scope>NUCLEOTIDE SEQUENCE [LARGE SCALE GENOMIC DNA]</scope>
    <source>
        <strain evidence="6">DSM 16176</strain>
    </source>
</reference>
<dbReference type="RefSeq" id="WP_076345591.1">
    <property type="nucleotide sequence ID" value="NZ_FTOO01000003.1"/>
</dbReference>
<dbReference type="NCBIfam" id="TIGR02844">
    <property type="entry name" value="spore_III_D"/>
    <property type="match status" value="1"/>
</dbReference>
<feature type="compositionally biased region" description="Basic and acidic residues" evidence="4">
    <location>
        <begin position="73"/>
        <end position="87"/>
    </location>
</feature>
<accession>A0A1N7LEW4</accession>
<dbReference type="AlphaFoldDB" id="A0A1N7LEW4"/>
<protein>
    <submittedName>
        <fullName evidence="5">Transcriptional regulator</fullName>
    </submittedName>
</protein>
<evidence type="ECO:0000313" key="6">
    <source>
        <dbReference type="Proteomes" id="UP000186156"/>
    </source>
</evidence>
<dbReference type="PROSITE" id="PS00894">
    <property type="entry name" value="HTH_DEOR_1"/>
    <property type="match status" value="1"/>
</dbReference>
<keyword evidence="3" id="KW-0804">Transcription</keyword>
<name>A0A1N7LEW4_9BACL</name>
<dbReference type="InterPro" id="IPR018356">
    <property type="entry name" value="Tscrpt_reg_HTH_DeoR_CS"/>
</dbReference>
<dbReference type="GO" id="GO:0003677">
    <property type="term" value="F:DNA binding"/>
    <property type="evidence" value="ECO:0007669"/>
    <property type="project" value="UniProtKB-KW"/>
</dbReference>
<organism evidence="5 6">
    <name type="scientific">Alicyclobacillus vulcanalis</name>
    <dbReference type="NCBI Taxonomy" id="252246"/>
    <lineage>
        <taxon>Bacteria</taxon>
        <taxon>Bacillati</taxon>
        <taxon>Bacillota</taxon>
        <taxon>Bacilli</taxon>
        <taxon>Bacillales</taxon>
        <taxon>Alicyclobacillaceae</taxon>
        <taxon>Alicyclobacillus</taxon>
    </lineage>
</organism>